<dbReference type="EMBL" id="HG938355">
    <property type="protein sequence ID" value="CDN54057.1"/>
    <property type="molecule type" value="Genomic_DNA"/>
</dbReference>
<dbReference type="SUPFAM" id="SSF53448">
    <property type="entry name" value="Nucleotide-diphospho-sugar transferases"/>
    <property type="match status" value="1"/>
</dbReference>
<dbReference type="PANTHER" id="PTHR43777:SF1">
    <property type="entry name" value="MOLYBDENUM COFACTOR CYTIDYLYLTRANSFERASE"/>
    <property type="match status" value="1"/>
</dbReference>
<keyword evidence="3" id="KW-0808">Transferase</keyword>
<feature type="domain" description="MobA-like NTP transferase" evidence="2">
    <location>
        <begin position="357"/>
        <end position="520"/>
    </location>
</feature>
<keyword evidence="3" id="KW-0548">Nucleotidyltransferase</keyword>
<dbReference type="InterPro" id="IPR029044">
    <property type="entry name" value="Nucleotide-diphossugar_trans"/>
</dbReference>
<dbReference type="SUPFAM" id="SSF53218">
    <property type="entry name" value="Molybdenum cofactor biosynthesis proteins"/>
    <property type="match status" value="1"/>
</dbReference>
<dbReference type="GO" id="GO:0016779">
    <property type="term" value="F:nucleotidyltransferase activity"/>
    <property type="evidence" value="ECO:0007669"/>
    <property type="project" value="UniProtKB-KW"/>
</dbReference>
<dbReference type="PATRIC" id="fig|1028801.3.peg.1738"/>
<dbReference type="Gene3D" id="3.90.550.10">
    <property type="entry name" value="Spore Coat Polysaccharide Biosynthesis Protein SpsA, Chain A"/>
    <property type="match status" value="1"/>
</dbReference>
<reference evidence="4" key="1">
    <citation type="journal article" date="2014" name="BMC Genomics">
        <title>Genome sequencing of two Neorhizobium galegae strains reveals a noeT gene responsible for the unusual acetylation of the nodulation factors.</title>
        <authorList>
            <person name="Osterman J."/>
            <person name="Marsh J."/>
            <person name="Laine P.K."/>
            <person name="Zeng Z."/>
            <person name="Alatalo E."/>
            <person name="Sullivan J.T."/>
            <person name="Young J.P."/>
            <person name="Thomas-Oates J."/>
            <person name="Paulin L."/>
            <person name="Lindstrom K."/>
        </authorList>
    </citation>
    <scope>NUCLEOTIDE SEQUENCE [LARGE SCALE GENOMIC DNA]</scope>
    <source>
        <strain evidence="4">HAMBI 1141</strain>
    </source>
</reference>
<evidence type="ECO:0000313" key="3">
    <source>
        <dbReference type="EMBL" id="CDN54057.1"/>
    </source>
</evidence>
<dbReference type="Pfam" id="PF12804">
    <property type="entry name" value="NTP_transf_3"/>
    <property type="match status" value="1"/>
</dbReference>
<dbReference type="eggNOG" id="COG2068">
    <property type="taxonomic scope" value="Bacteria"/>
</dbReference>
<dbReference type="KEGG" id="ngl:RG1141_CH17140"/>
<organism evidence="3 4">
    <name type="scientific">Neorhizobium galegae bv. officinalis bv. officinalis str. HAMBI 1141</name>
    <dbReference type="NCBI Taxonomy" id="1028801"/>
    <lineage>
        <taxon>Bacteria</taxon>
        <taxon>Pseudomonadati</taxon>
        <taxon>Pseudomonadota</taxon>
        <taxon>Alphaproteobacteria</taxon>
        <taxon>Hyphomicrobiales</taxon>
        <taxon>Rhizobiaceae</taxon>
        <taxon>Rhizobium/Agrobacterium group</taxon>
        <taxon>Neorhizobium</taxon>
    </lineage>
</organism>
<protein>
    <submittedName>
        <fullName evidence="3">Molybdenum cofactor cytidylyltransferase / molybdopterin molybdochelatase</fullName>
    </submittedName>
</protein>
<accession>A0A068T6A3</accession>
<evidence type="ECO:0000259" key="2">
    <source>
        <dbReference type="Pfam" id="PF12804"/>
    </source>
</evidence>
<keyword evidence="1" id="KW-0460">Magnesium</keyword>
<evidence type="ECO:0000313" key="4">
    <source>
        <dbReference type="Proteomes" id="UP000028186"/>
    </source>
</evidence>
<sequence length="553" mass="58083">MISSLPGDAMRYGTFELDDAEGVVLAHSIRLPAGRISKGHMLSREDIARLSVEGIRSVVAVRLDPGDMLEDDAAQAIADAIAPDNLRFSDATTGRVNIYAKVDGLFVADKRIVDALNRIDPAITLACLADHVPVRAGDMVATVKIIPLAVGRAKVAEAVALLAESVAFEVKAFSPRAVTLVATELPSLKVSVMDRTAMLLEQRLAPSGSRLIKEIRIPHSAERLTEVLQQLRPEEINEPAMIIVFGASAVADPDDVIPAAIRRAGGEVDQVGMPVDPGNLLVLGRIGNVPVLGAPGCARSPKENGFDWVLNRLMAGETPTSFDITGMGVGGLLMEIPTRPRPRDATSEKAASLSVGALMLAAGQARRMGKDGPHKLLAEFEGIPLVRRTAGILLASQASPVIAVTGHRRDEIETALSGLEIGSHFNPDYASGMASSLVAGFSSPELAQKDGILVMLADMPGVTTEHLNMLIAAFREAGGGVVVRSVSDGKRGNPIILPRVAYDAVLRLEGDVGARAIIENSGLSVVDVDIGPAAHLDVDTPEAVTAAGGILKR</sequence>
<dbReference type="PIRSF" id="PIRSF036626">
    <property type="entry name" value="MPTBd_MobAlike"/>
    <property type="match status" value="1"/>
</dbReference>
<gene>
    <name evidence="3" type="ORF">RG1141_CH17140</name>
</gene>
<proteinExistence type="predicted"/>
<dbReference type="AlphaFoldDB" id="A0A068T6A3"/>
<dbReference type="CDD" id="cd04182">
    <property type="entry name" value="GT_2_like_f"/>
    <property type="match status" value="1"/>
</dbReference>
<dbReference type="InterPro" id="IPR025877">
    <property type="entry name" value="MobA-like_NTP_Trfase"/>
</dbReference>
<dbReference type="Proteomes" id="UP000028186">
    <property type="component" value="Chromosome I"/>
</dbReference>
<dbReference type="CDD" id="cd03522">
    <property type="entry name" value="MoeA_like"/>
    <property type="match status" value="1"/>
</dbReference>
<dbReference type="Gene3D" id="3.40.980.10">
    <property type="entry name" value="MoaB/Mog-like domain"/>
    <property type="match status" value="1"/>
</dbReference>
<dbReference type="PANTHER" id="PTHR43777">
    <property type="entry name" value="MOLYBDENUM COFACTOR CYTIDYLYLTRANSFERASE"/>
    <property type="match status" value="1"/>
</dbReference>
<dbReference type="InterPro" id="IPR036425">
    <property type="entry name" value="MoaB/Mog-like_dom_sf"/>
</dbReference>
<dbReference type="HOGENOM" id="CLU_505971_0_0_5"/>
<dbReference type="InterPro" id="IPR012184">
    <property type="entry name" value="Bifunc_Mopterin-bd"/>
</dbReference>
<evidence type="ECO:0000256" key="1">
    <source>
        <dbReference type="ARBA" id="ARBA00022842"/>
    </source>
</evidence>
<name>A0A068T6A3_NEOGA</name>